<dbReference type="UniPathway" id="UPA00060"/>
<keyword evidence="3" id="KW-0560">Oxidoreductase</keyword>
<gene>
    <name evidence="8" type="ORF">KTA_05400</name>
</gene>
<dbReference type="GO" id="GO:0009228">
    <property type="term" value="P:thiamine biosynthetic process"/>
    <property type="evidence" value="ECO:0007669"/>
    <property type="project" value="UniProtKB-KW"/>
</dbReference>
<protein>
    <recommendedName>
        <fullName evidence="5">glycine oxidase</fullName>
        <ecNumber evidence="5">1.4.3.19</ecNumber>
    </recommendedName>
</protein>
<sequence length="422" mass="45160">MQRRTYDVVVVGAGIVGSATAYHLARAGQRVALLDRSGVAAEASDAGAGMLTPLAEAGASDLSDPLLRLGLAGLSHYETLAAQLERETGMWAGLVHLPTLYPAFDDQQAEALRRDLAALQTLRPELRWLEADEVRQREPLLARHVRGAILSPAEGNVAIGHLTRLLVRAAQLHGAELLAPRSALALLWDGARVQGVLTEEDPIEAPHVVLATGAWSSAWSDRDQQAGIVFPLKGQLLALRPSGQPLRHTIYAGPLGYLVPKADGSVFVGATSERRGFDKTPTAGGLIQLLEVVQRVAPALKEAAVERTWAGLRPVSVDGLPFIGEAPSSPGLWLAVGHGRVGAITGPVTGFIIAELIQGRPVPYDLDLHPFAPERLGSWRRRLAPFSEAEAASRQLELFSQPSSQASQTVAQQDQADRRERP</sequence>
<comment type="catalytic activity">
    <reaction evidence="4">
        <text>glycine + O2 + H2O = glyoxylate + H2O2 + NH4(+)</text>
        <dbReference type="Rhea" id="RHEA:11532"/>
        <dbReference type="ChEBI" id="CHEBI:15377"/>
        <dbReference type="ChEBI" id="CHEBI:15379"/>
        <dbReference type="ChEBI" id="CHEBI:16240"/>
        <dbReference type="ChEBI" id="CHEBI:28938"/>
        <dbReference type="ChEBI" id="CHEBI:36655"/>
        <dbReference type="ChEBI" id="CHEBI:57305"/>
        <dbReference type="EC" id="1.4.3.19"/>
    </reaction>
</comment>
<dbReference type="EC" id="1.4.3.19" evidence="5"/>
<dbReference type="SUPFAM" id="SSF51905">
    <property type="entry name" value="FAD/NAD(P)-binding domain"/>
    <property type="match status" value="1"/>
</dbReference>
<accession>A0A455SYX2</accession>
<dbReference type="AlphaFoldDB" id="A0A455SYX2"/>
<dbReference type="Gene3D" id="3.30.9.10">
    <property type="entry name" value="D-Amino Acid Oxidase, subunit A, domain 2"/>
    <property type="match status" value="1"/>
</dbReference>
<dbReference type="InterPro" id="IPR006076">
    <property type="entry name" value="FAD-dep_OxRdtase"/>
</dbReference>
<dbReference type="GO" id="GO:0009229">
    <property type="term" value="P:thiamine diphosphate biosynthetic process"/>
    <property type="evidence" value="ECO:0007669"/>
    <property type="project" value="UniProtKB-UniPathway"/>
</dbReference>
<dbReference type="PANTHER" id="PTHR13847:SF289">
    <property type="entry name" value="GLYCINE OXIDASE"/>
    <property type="match status" value="1"/>
</dbReference>
<dbReference type="Pfam" id="PF01266">
    <property type="entry name" value="DAO"/>
    <property type="match status" value="1"/>
</dbReference>
<evidence type="ECO:0000256" key="5">
    <source>
        <dbReference type="ARBA" id="ARBA00050018"/>
    </source>
</evidence>
<evidence type="ECO:0000256" key="2">
    <source>
        <dbReference type="ARBA" id="ARBA00022977"/>
    </source>
</evidence>
<proteinExistence type="predicted"/>
<reference evidence="8" key="1">
    <citation type="submission" date="2018-12" db="EMBL/GenBank/DDBJ databases">
        <title>Novel natural products biosynthetic potential of the class Ktedonobacteria.</title>
        <authorList>
            <person name="Zheng Y."/>
            <person name="Saitou A."/>
            <person name="Wang C.M."/>
            <person name="Toyoda A."/>
            <person name="Minakuchi Y."/>
            <person name="Sekiguchi Y."/>
            <person name="Ueda K."/>
            <person name="Takano H."/>
            <person name="Sakai Y."/>
            <person name="Yokota A."/>
            <person name="Yabe S."/>
        </authorList>
    </citation>
    <scope>NUCLEOTIDE SEQUENCE</scope>
    <source>
        <strain evidence="8">A3-2</strain>
    </source>
</reference>
<comment type="pathway">
    <text evidence="1">Cofactor biosynthesis; thiamine diphosphate biosynthesis.</text>
</comment>
<dbReference type="SUPFAM" id="SSF54373">
    <property type="entry name" value="FAD-linked reductases, C-terminal domain"/>
    <property type="match status" value="1"/>
</dbReference>
<feature type="region of interest" description="Disordered" evidence="6">
    <location>
        <begin position="398"/>
        <end position="422"/>
    </location>
</feature>
<evidence type="ECO:0000256" key="1">
    <source>
        <dbReference type="ARBA" id="ARBA00004948"/>
    </source>
</evidence>
<dbReference type="NCBIfam" id="TIGR02352">
    <property type="entry name" value="thiamin_ThiO"/>
    <property type="match status" value="1"/>
</dbReference>
<dbReference type="InterPro" id="IPR036188">
    <property type="entry name" value="FAD/NAD-bd_sf"/>
</dbReference>
<keyword evidence="2" id="KW-0784">Thiamine biosynthesis</keyword>
<dbReference type="GO" id="GO:0005737">
    <property type="term" value="C:cytoplasm"/>
    <property type="evidence" value="ECO:0007669"/>
    <property type="project" value="TreeGrafter"/>
</dbReference>
<dbReference type="PANTHER" id="PTHR13847">
    <property type="entry name" value="SARCOSINE DEHYDROGENASE-RELATED"/>
    <property type="match status" value="1"/>
</dbReference>
<feature type="compositionally biased region" description="Polar residues" evidence="6">
    <location>
        <begin position="398"/>
        <end position="414"/>
    </location>
</feature>
<name>A0A455SYX2_9CHLR</name>
<evidence type="ECO:0000256" key="6">
    <source>
        <dbReference type="SAM" id="MobiDB-lite"/>
    </source>
</evidence>
<dbReference type="InterPro" id="IPR012727">
    <property type="entry name" value="Gly_oxidase_ThiO"/>
</dbReference>
<dbReference type="EMBL" id="AP019377">
    <property type="protein sequence ID" value="BBH92341.1"/>
    <property type="molecule type" value="Genomic_DNA"/>
</dbReference>
<organism evidence="8">
    <name type="scientific">Thermogemmatispora argillosa</name>
    <dbReference type="NCBI Taxonomy" id="2045280"/>
    <lineage>
        <taxon>Bacteria</taxon>
        <taxon>Bacillati</taxon>
        <taxon>Chloroflexota</taxon>
        <taxon>Ktedonobacteria</taxon>
        <taxon>Thermogemmatisporales</taxon>
        <taxon>Thermogemmatisporaceae</taxon>
        <taxon>Thermogemmatispora</taxon>
    </lineage>
</organism>
<feature type="domain" description="FAD dependent oxidoreductase" evidence="7">
    <location>
        <begin position="7"/>
        <end position="356"/>
    </location>
</feature>
<dbReference type="GO" id="GO:0050660">
    <property type="term" value="F:flavin adenine dinucleotide binding"/>
    <property type="evidence" value="ECO:0007669"/>
    <property type="project" value="InterPro"/>
</dbReference>
<evidence type="ECO:0000256" key="4">
    <source>
        <dbReference type="ARBA" id="ARBA00049872"/>
    </source>
</evidence>
<evidence type="ECO:0000313" key="8">
    <source>
        <dbReference type="EMBL" id="BBH92341.1"/>
    </source>
</evidence>
<evidence type="ECO:0000259" key="7">
    <source>
        <dbReference type="Pfam" id="PF01266"/>
    </source>
</evidence>
<dbReference type="Gene3D" id="3.50.50.60">
    <property type="entry name" value="FAD/NAD(P)-binding domain"/>
    <property type="match status" value="1"/>
</dbReference>
<dbReference type="GO" id="GO:0043799">
    <property type="term" value="F:glycine oxidase activity"/>
    <property type="evidence" value="ECO:0007669"/>
    <property type="project" value="UniProtKB-EC"/>
</dbReference>
<evidence type="ECO:0000256" key="3">
    <source>
        <dbReference type="ARBA" id="ARBA00023002"/>
    </source>
</evidence>